<dbReference type="Proteomes" id="UP001501638">
    <property type="component" value="Unassembled WGS sequence"/>
</dbReference>
<evidence type="ECO:0000313" key="2">
    <source>
        <dbReference type="Proteomes" id="UP001501638"/>
    </source>
</evidence>
<dbReference type="EMBL" id="BAAASZ010000047">
    <property type="protein sequence ID" value="GAA2463750.1"/>
    <property type="molecule type" value="Genomic_DNA"/>
</dbReference>
<accession>A0ABN3KJN9</accession>
<name>A0ABN3KJN9_9ACTN</name>
<organism evidence="1 2">
    <name type="scientific">Streptomyces macrosporus</name>
    <dbReference type="NCBI Taxonomy" id="44032"/>
    <lineage>
        <taxon>Bacteria</taxon>
        <taxon>Bacillati</taxon>
        <taxon>Actinomycetota</taxon>
        <taxon>Actinomycetes</taxon>
        <taxon>Kitasatosporales</taxon>
        <taxon>Streptomycetaceae</taxon>
        <taxon>Streptomyces</taxon>
    </lineage>
</organism>
<reference evidence="1 2" key="1">
    <citation type="journal article" date="2019" name="Int. J. Syst. Evol. Microbiol.">
        <title>The Global Catalogue of Microorganisms (GCM) 10K type strain sequencing project: providing services to taxonomists for standard genome sequencing and annotation.</title>
        <authorList>
            <consortium name="The Broad Institute Genomics Platform"/>
            <consortium name="The Broad Institute Genome Sequencing Center for Infectious Disease"/>
            <person name="Wu L."/>
            <person name="Ma J."/>
        </authorList>
    </citation>
    <scope>NUCLEOTIDE SEQUENCE [LARGE SCALE GENOMIC DNA]</scope>
    <source>
        <strain evidence="1 2">JCM 6305</strain>
    </source>
</reference>
<keyword evidence="2" id="KW-1185">Reference proteome</keyword>
<comment type="caution">
    <text evidence="1">The sequence shown here is derived from an EMBL/GenBank/DDBJ whole genome shotgun (WGS) entry which is preliminary data.</text>
</comment>
<gene>
    <name evidence="1" type="ORF">GCM10010405_55240</name>
</gene>
<sequence>MRGGEEGTHGGVRVRSSGVVDAKRKIVGAAAVEQAVSAGVDVPEVVNPVFFAPVRSTTTYRETIGRGRP</sequence>
<protein>
    <submittedName>
        <fullName evidence="1">Uncharacterized protein</fullName>
    </submittedName>
</protein>
<evidence type="ECO:0000313" key="1">
    <source>
        <dbReference type="EMBL" id="GAA2463750.1"/>
    </source>
</evidence>
<proteinExistence type="predicted"/>